<reference evidence="7 8" key="1">
    <citation type="submission" date="2016-04" db="EMBL/GenBank/DDBJ databases">
        <title>The genome of Intoshia linei affirms orthonectids as highly simplified spiralians.</title>
        <authorList>
            <person name="Mikhailov K.V."/>
            <person name="Slusarev G.S."/>
            <person name="Nikitin M.A."/>
            <person name="Logacheva M.D."/>
            <person name="Penin A."/>
            <person name="Aleoshin V."/>
            <person name="Panchin Y.V."/>
        </authorList>
    </citation>
    <scope>NUCLEOTIDE SEQUENCE [LARGE SCALE GENOMIC DNA]</scope>
    <source>
        <strain evidence="7">Intl2013</strain>
        <tissue evidence="7">Whole animal</tissue>
    </source>
</reference>
<comment type="caution">
    <text evidence="7">The sequence shown here is derived from an EMBL/GenBank/DDBJ whole genome shotgun (WGS) entry which is preliminary data.</text>
</comment>
<sequence>MQEMNIDGEIKENWDNLVKMLTRNVFSSSVNMTTSNKFEFNDLSAIFSKSTISAISTYISEDIDAIMMYTKSLFSYFRGNATLAFNITYALLEFLVESGSTFFNWIISFSIFMTTLFYVILSERNILTDMEWNNSILQSYICRHLQKSIHVAIRSVFIVSFKMASFYGLYTWLTHSIFDLTFVFLPAVIASILAVIPIVGSYWAVIPGVIQLLFIHENGFYLSIALIMLHLLPMYIIDSSIYSEIKIIHPYLTGLAIIGGVYSFGFEGSVIGPLLLVIMIVIIDVYKKLMSNDSNPYKSYTRNASFG</sequence>
<evidence type="ECO:0008006" key="9">
    <source>
        <dbReference type="Google" id="ProtNLM"/>
    </source>
</evidence>
<keyword evidence="5 6" id="KW-0472">Membrane</keyword>
<feature type="transmembrane region" description="Helical" evidence="6">
    <location>
        <begin position="151"/>
        <end position="170"/>
    </location>
</feature>
<evidence type="ECO:0000256" key="5">
    <source>
        <dbReference type="ARBA" id="ARBA00023136"/>
    </source>
</evidence>
<organism evidence="7 8">
    <name type="scientific">Intoshia linei</name>
    <dbReference type="NCBI Taxonomy" id="1819745"/>
    <lineage>
        <taxon>Eukaryota</taxon>
        <taxon>Metazoa</taxon>
        <taxon>Spiralia</taxon>
        <taxon>Lophotrochozoa</taxon>
        <taxon>Mesozoa</taxon>
        <taxon>Orthonectida</taxon>
        <taxon>Rhopaluridae</taxon>
        <taxon>Intoshia</taxon>
    </lineage>
</organism>
<comment type="subcellular location">
    <subcellularLocation>
        <location evidence="1">Membrane</location>
        <topology evidence="1">Multi-pass membrane protein</topology>
    </subcellularLocation>
</comment>
<evidence type="ECO:0000313" key="8">
    <source>
        <dbReference type="Proteomes" id="UP000078046"/>
    </source>
</evidence>
<accession>A0A177B4L0</accession>
<evidence type="ECO:0000256" key="3">
    <source>
        <dbReference type="ARBA" id="ARBA00022692"/>
    </source>
</evidence>
<name>A0A177B4L0_9BILA</name>
<feature type="transmembrane region" description="Helical" evidence="6">
    <location>
        <begin position="76"/>
        <end position="96"/>
    </location>
</feature>
<dbReference type="PANTHER" id="PTHR21716:SF4">
    <property type="entry name" value="TRANSMEMBRANE PROTEIN 245"/>
    <property type="match status" value="1"/>
</dbReference>
<evidence type="ECO:0000256" key="4">
    <source>
        <dbReference type="ARBA" id="ARBA00022989"/>
    </source>
</evidence>
<dbReference type="EMBL" id="LWCA01000407">
    <property type="protein sequence ID" value="OAF68662.1"/>
    <property type="molecule type" value="Genomic_DNA"/>
</dbReference>
<dbReference type="InterPro" id="IPR002549">
    <property type="entry name" value="AI-2E-like"/>
</dbReference>
<feature type="transmembrane region" description="Helical" evidence="6">
    <location>
        <begin position="102"/>
        <end position="121"/>
    </location>
</feature>
<feature type="transmembrane region" description="Helical" evidence="6">
    <location>
        <begin position="182"/>
        <end position="206"/>
    </location>
</feature>
<keyword evidence="8" id="KW-1185">Reference proteome</keyword>
<dbReference type="Pfam" id="PF01594">
    <property type="entry name" value="AI-2E_transport"/>
    <property type="match status" value="1"/>
</dbReference>
<evidence type="ECO:0000256" key="2">
    <source>
        <dbReference type="ARBA" id="ARBA00009773"/>
    </source>
</evidence>
<keyword evidence="4 6" id="KW-1133">Transmembrane helix</keyword>
<evidence type="ECO:0000313" key="7">
    <source>
        <dbReference type="EMBL" id="OAF68662.1"/>
    </source>
</evidence>
<protein>
    <recommendedName>
        <fullName evidence="9">AI-2E family transporter</fullName>
    </recommendedName>
</protein>
<feature type="transmembrane region" description="Helical" evidence="6">
    <location>
        <begin position="257"/>
        <end position="283"/>
    </location>
</feature>
<dbReference type="GO" id="GO:0016020">
    <property type="term" value="C:membrane"/>
    <property type="evidence" value="ECO:0007669"/>
    <property type="project" value="UniProtKB-SubCell"/>
</dbReference>
<evidence type="ECO:0000256" key="1">
    <source>
        <dbReference type="ARBA" id="ARBA00004141"/>
    </source>
</evidence>
<gene>
    <name evidence="7" type="ORF">A3Q56_03585</name>
</gene>
<dbReference type="OrthoDB" id="5970161at2759"/>
<evidence type="ECO:0000256" key="6">
    <source>
        <dbReference type="SAM" id="Phobius"/>
    </source>
</evidence>
<dbReference type="Proteomes" id="UP000078046">
    <property type="component" value="Unassembled WGS sequence"/>
</dbReference>
<proteinExistence type="inferred from homology"/>
<dbReference type="PANTHER" id="PTHR21716">
    <property type="entry name" value="TRANSMEMBRANE PROTEIN"/>
    <property type="match status" value="1"/>
</dbReference>
<comment type="similarity">
    <text evidence="2">Belongs to the autoinducer-2 exporter (AI-2E) (TC 2.A.86) family.</text>
</comment>
<keyword evidence="3 6" id="KW-0812">Transmembrane</keyword>
<dbReference type="AlphaFoldDB" id="A0A177B4L0"/>
<feature type="transmembrane region" description="Helical" evidence="6">
    <location>
        <begin position="218"/>
        <end position="237"/>
    </location>
</feature>